<dbReference type="RefSeq" id="WP_084440641.1">
    <property type="nucleotide sequence ID" value="NZ_JAFVMF010000004.1"/>
</dbReference>
<keyword evidence="2" id="KW-1185">Reference proteome</keyword>
<sequence>MTKPMPRISRREFLKTCCGSFLVCATLPVVCVEAEGAGTVTDHLTFRGSDYLFRWQSGNQQEFTPEGQEDLQKWLEMMTIVRYPDAHSADRMAEIANNTVALYQKNGKILKVDAVQATAEKPAIYFAEAALSDAGVLEIAFARLQLVESGGMGVIYSRRFYGVSPGVNHEASAWMDKNGALIEHALMGWTLPAP</sequence>
<protein>
    <recommendedName>
        <fullName evidence="3">Lipoprotein</fullName>
    </recommendedName>
</protein>
<proteinExistence type="predicted"/>
<dbReference type="EMBL" id="JAFVMF010000004">
    <property type="protein sequence ID" value="MBO1359168.1"/>
    <property type="molecule type" value="Genomic_DNA"/>
</dbReference>
<evidence type="ECO:0000313" key="1">
    <source>
        <dbReference type="EMBL" id="MBO1359168.1"/>
    </source>
</evidence>
<dbReference type="Proteomes" id="UP000664771">
    <property type="component" value="Unassembled WGS sequence"/>
</dbReference>
<name>A0ABS3LTD8_9PROT</name>
<dbReference type="InterPro" id="IPR006311">
    <property type="entry name" value="TAT_signal"/>
</dbReference>
<evidence type="ECO:0008006" key="3">
    <source>
        <dbReference type="Google" id="ProtNLM"/>
    </source>
</evidence>
<comment type="caution">
    <text evidence="1">The sequence shown here is derived from an EMBL/GenBank/DDBJ whole genome shotgun (WGS) entry which is preliminary data.</text>
</comment>
<evidence type="ECO:0000313" key="2">
    <source>
        <dbReference type="Proteomes" id="UP000664771"/>
    </source>
</evidence>
<accession>A0ABS3LTD8</accession>
<gene>
    <name evidence="1" type="ORF">J2D73_05070</name>
</gene>
<organism evidence="1 2">
    <name type="scientific">Acetobacter sacchari</name>
    <dbReference type="NCBI Taxonomy" id="2661687"/>
    <lineage>
        <taxon>Bacteria</taxon>
        <taxon>Pseudomonadati</taxon>
        <taxon>Pseudomonadota</taxon>
        <taxon>Alphaproteobacteria</taxon>
        <taxon>Acetobacterales</taxon>
        <taxon>Acetobacteraceae</taxon>
        <taxon>Acetobacter</taxon>
    </lineage>
</organism>
<dbReference type="PROSITE" id="PS51318">
    <property type="entry name" value="TAT"/>
    <property type="match status" value="1"/>
</dbReference>
<reference evidence="1 2" key="1">
    <citation type="submission" date="2021-03" db="EMBL/GenBank/DDBJ databases">
        <title>The complete genome sequence of Acetobacter sacchari TBRC 11175.</title>
        <authorList>
            <person name="Charoenyingcharoen P."/>
            <person name="Yukphan P."/>
        </authorList>
    </citation>
    <scope>NUCLEOTIDE SEQUENCE [LARGE SCALE GENOMIC DNA]</scope>
    <source>
        <strain evidence="1 2">TBRC 11175</strain>
    </source>
</reference>